<keyword evidence="2" id="KW-1133">Transmembrane helix</keyword>
<organism evidence="4 5">
    <name type="scientific">Lentilactobacillus hilgardii (strain ATCC 8290 / DSM 20176 / CCUG 30140 / JCM 1155 / KCTC 3500 / NBRC 15886 / NCIMB 8040 / NRRL B-1843 / 9)</name>
    <dbReference type="NCBI Taxonomy" id="1423757"/>
    <lineage>
        <taxon>Bacteria</taxon>
        <taxon>Bacillati</taxon>
        <taxon>Bacillota</taxon>
        <taxon>Bacilli</taxon>
        <taxon>Lactobacillales</taxon>
        <taxon>Lactobacillaceae</taxon>
        <taxon>Lentilactobacillus</taxon>
    </lineage>
</organism>
<dbReference type="PANTHER" id="PTHR43358:SF4">
    <property type="entry name" value="ALPHA_BETA HYDROLASE FOLD-1 DOMAIN-CONTAINING PROTEIN"/>
    <property type="match status" value="1"/>
</dbReference>
<evidence type="ECO:0000256" key="1">
    <source>
        <dbReference type="SAM" id="MobiDB-lite"/>
    </source>
</evidence>
<evidence type="ECO:0000313" key="5">
    <source>
        <dbReference type="Proteomes" id="UP000003752"/>
    </source>
</evidence>
<accession>C0XGX4</accession>
<feature type="compositionally biased region" description="Low complexity" evidence="1">
    <location>
        <begin position="117"/>
        <end position="154"/>
    </location>
</feature>
<keyword evidence="2" id="KW-0812">Transmembrane</keyword>
<keyword evidence="5" id="KW-1185">Reference proteome</keyword>
<feature type="compositionally biased region" description="Polar residues" evidence="1">
    <location>
        <begin position="155"/>
        <end position="186"/>
    </location>
</feature>
<gene>
    <name evidence="4" type="ORF">HMPREF0519_0485</name>
</gene>
<name>C0XGX4_LENH9</name>
<evidence type="ECO:0000313" key="4">
    <source>
        <dbReference type="EMBL" id="EEI25352.1"/>
    </source>
</evidence>
<feature type="compositionally biased region" description="Low complexity" evidence="1">
    <location>
        <begin position="187"/>
        <end position="205"/>
    </location>
</feature>
<feature type="transmembrane region" description="Helical" evidence="2">
    <location>
        <begin position="12"/>
        <end position="30"/>
    </location>
</feature>
<dbReference type="SMR" id="C0XGX4"/>
<sequence>MEINRSTACRKVILITSFLATLILGFLVVTDHTYADVQSQTTCSETTSQSSSSEQTIVFKESASNSDNVDSSTDTTLNNTSDSQSNNQNATTSNQSSTSGATTPAPSENTTDTSQPTSSVNGSSTPESTSSSSESANASSSTDESQVNNQSSSQDVTGTASSKDQGQTNTDSTSNDVDSTADSSPVTDQSSSTDNTTTGGTNKDQITVTGTNSSTDPAIKQSSSNPLLNWLTNMTSAGAAALIYPFITSRQGSHLLSEFRTLLSPTRYNIDQTWSDLDQKYNPDYTKQFYTDAQNWYDNEVKKETLTVPFADGSGNASATYIAHPGSTKTIIYGQGWTTEPEWMGYISKIFYDMGYNVLMPYTRGQNSSDGEFLTFGYKDKADWINWINKIDQLNGPNSEVVLYGQSLGADDALEAGAQKNLPSSVKAVIADCGYSTIPSLLYSLYTGAANKLNGYTSKIGWNLNGSIPLVPYDQFLNNLNNVNHLFQGFNLDDASGLTAVQNSTLPTLFIATADDTFIPDSETKALYNASISKDKQLWILDGNVGGHASANNAVLAYTQHIQDFLNAVDNGQTSSTTSTNQLTVNDNQTVAA</sequence>
<dbReference type="Pfam" id="PF02129">
    <property type="entry name" value="Peptidase_S15"/>
    <property type="match status" value="1"/>
</dbReference>
<dbReference type="PANTHER" id="PTHR43358">
    <property type="entry name" value="ALPHA/BETA-HYDROLASE"/>
    <property type="match status" value="1"/>
</dbReference>
<dbReference type="RefSeq" id="WP_003635367.1">
    <property type="nucleotide sequence ID" value="NZ_AZDF01000020.1"/>
</dbReference>
<dbReference type="Proteomes" id="UP000003752">
    <property type="component" value="Unassembled WGS sequence"/>
</dbReference>
<protein>
    <recommendedName>
        <fullName evidence="3">Xaa-Pro dipeptidyl-peptidase-like domain-containing protein</fullName>
    </recommendedName>
</protein>
<evidence type="ECO:0000256" key="2">
    <source>
        <dbReference type="SAM" id="Phobius"/>
    </source>
</evidence>
<feature type="region of interest" description="Disordered" evidence="1">
    <location>
        <begin position="42"/>
        <end position="224"/>
    </location>
</feature>
<keyword evidence="2" id="KW-0472">Membrane</keyword>
<evidence type="ECO:0000259" key="3">
    <source>
        <dbReference type="Pfam" id="PF02129"/>
    </source>
</evidence>
<dbReference type="InterPro" id="IPR000383">
    <property type="entry name" value="Xaa-Pro-like_dom"/>
</dbReference>
<dbReference type="InterPro" id="IPR029058">
    <property type="entry name" value="AB_hydrolase_fold"/>
</dbReference>
<feature type="domain" description="Xaa-Pro dipeptidyl-peptidase-like" evidence="3">
    <location>
        <begin position="261"/>
        <end position="456"/>
    </location>
</feature>
<dbReference type="EMBL" id="ACGP01000091">
    <property type="protein sequence ID" value="EEI25352.1"/>
    <property type="molecule type" value="Genomic_DNA"/>
</dbReference>
<feature type="compositionally biased region" description="Polar residues" evidence="1">
    <location>
        <begin position="206"/>
        <end position="224"/>
    </location>
</feature>
<dbReference type="GO" id="GO:0016787">
    <property type="term" value="F:hydrolase activity"/>
    <property type="evidence" value="ECO:0007669"/>
    <property type="project" value="InterPro"/>
</dbReference>
<dbReference type="SUPFAM" id="SSF53474">
    <property type="entry name" value="alpha/beta-Hydrolases"/>
    <property type="match status" value="1"/>
</dbReference>
<dbReference type="AlphaFoldDB" id="C0XGX4"/>
<dbReference type="HOGENOM" id="CLU_032551_0_0_9"/>
<proteinExistence type="predicted"/>
<dbReference type="InterPro" id="IPR052920">
    <property type="entry name" value="DNA-binding_regulatory"/>
</dbReference>
<dbReference type="Gene3D" id="3.40.50.1820">
    <property type="entry name" value="alpha/beta hydrolase"/>
    <property type="match status" value="1"/>
</dbReference>
<feature type="compositionally biased region" description="Low complexity" evidence="1">
    <location>
        <begin position="42"/>
        <end position="107"/>
    </location>
</feature>
<reference evidence="4 5" key="1">
    <citation type="submission" date="2009-01" db="EMBL/GenBank/DDBJ databases">
        <authorList>
            <person name="Qin X."/>
            <person name="Bachman B."/>
            <person name="Battles P."/>
            <person name="Bell A."/>
            <person name="Bess C."/>
            <person name="Bickham C."/>
            <person name="Chaboub L."/>
            <person name="Chen D."/>
            <person name="Coyle M."/>
            <person name="Deiros D.R."/>
            <person name="Dinh H."/>
            <person name="Forbes L."/>
            <person name="Fowler G."/>
            <person name="Francisco L."/>
            <person name="Fu Q."/>
            <person name="Gubbala S."/>
            <person name="Hale W."/>
            <person name="Han Y."/>
            <person name="Hemphill L."/>
            <person name="Highlander S.K."/>
            <person name="Hirani K."/>
            <person name="Hogues M."/>
            <person name="Jackson L."/>
            <person name="Jakkamsetti A."/>
            <person name="Javaid M."/>
            <person name="Jiang H."/>
            <person name="Korchina V."/>
            <person name="Kovar C."/>
            <person name="Lara F."/>
            <person name="Lee S."/>
            <person name="Mata R."/>
            <person name="Mathew T."/>
            <person name="Moen C."/>
            <person name="Morales K."/>
            <person name="Munidasa M."/>
            <person name="Nazareth L."/>
            <person name="Ngo R."/>
            <person name="Nguyen L."/>
            <person name="Okwuonu G."/>
            <person name="Ongeri F."/>
            <person name="Patil S."/>
            <person name="Petrosino J."/>
            <person name="Pham C."/>
            <person name="Pham P."/>
            <person name="Pu L.-L."/>
            <person name="Puazo M."/>
            <person name="Raj R."/>
            <person name="Reid J."/>
            <person name="Rouhana J."/>
            <person name="Saada N."/>
            <person name="Shang Y."/>
            <person name="Simmons D."/>
            <person name="Thornton R."/>
            <person name="Warren J."/>
            <person name="Weissenberger G."/>
            <person name="Zhang J."/>
            <person name="Zhang L."/>
            <person name="Zhou C."/>
            <person name="Zhu D."/>
            <person name="Muzny D."/>
            <person name="Worley K."/>
            <person name="Gibbs R."/>
        </authorList>
    </citation>
    <scope>NUCLEOTIDE SEQUENCE [LARGE SCALE GENOMIC DNA]</scope>
    <source>
        <strain evidence="5">ATCC 8290 / DSM 20176 / CCUG 30140 / JCM 1155 / KCTC 3500 / NBRC 15886 / NCIMB 8040 / NRRL B-1843 / 9</strain>
    </source>
</reference>
<comment type="caution">
    <text evidence="4">The sequence shown here is derived from an EMBL/GenBank/DDBJ whole genome shotgun (WGS) entry which is preliminary data.</text>
</comment>